<organism evidence="1 2">
    <name type="scientific">Ajellomyces capsulatus</name>
    <name type="common">Darling's disease fungus</name>
    <name type="synonym">Histoplasma capsulatum</name>
    <dbReference type="NCBI Taxonomy" id="5037"/>
    <lineage>
        <taxon>Eukaryota</taxon>
        <taxon>Fungi</taxon>
        <taxon>Dikarya</taxon>
        <taxon>Ascomycota</taxon>
        <taxon>Pezizomycotina</taxon>
        <taxon>Eurotiomycetes</taxon>
        <taxon>Eurotiomycetidae</taxon>
        <taxon>Onygenales</taxon>
        <taxon>Ajellomycetaceae</taxon>
        <taxon>Histoplasma</taxon>
    </lineage>
</organism>
<gene>
    <name evidence="1" type="ORF">I7I51_00369</name>
</gene>
<proteinExistence type="predicted"/>
<reference evidence="1" key="1">
    <citation type="submission" date="2021-01" db="EMBL/GenBank/DDBJ databases">
        <title>Chromosome-level genome assembly of a human fungal pathogen reveals clustering of transcriptionally co-regulated genes.</title>
        <authorList>
            <person name="Voorhies M."/>
            <person name="Cohen S."/>
            <person name="Shea T.P."/>
            <person name="Petrus S."/>
            <person name="Munoz J.F."/>
            <person name="Poplawski S."/>
            <person name="Goldman W.E."/>
            <person name="Michael T."/>
            <person name="Cuomo C.A."/>
            <person name="Sil A."/>
            <person name="Beyhan S."/>
        </authorList>
    </citation>
    <scope>NUCLEOTIDE SEQUENCE</scope>
    <source>
        <strain evidence="1">WU24</strain>
    </source>
</reference>
<protein>
    <submittedName>
        <fullName evidence="1">Uncharacterized protein</fullName>
    </submittedName>
</protein>
<evidence type="ECO:0000313" key="1">
    <source>
        <dbReference type="EMBL" id="QSS63312.1"/>
    </source>
</evidence>
<dbReference type="EMBL" id="CP069114">
    <property type="protein sequence ID" value="QSS63312.1"/>
    <property type="molecule type" value="Genomic_DNA"/>
</dbReference>
<name>A0A8A1MFI3_AJECA</name>
<dbReference type="AlphaFoldDB" id="A0A8A1MFI3"/>
<dbReference type="Proteomes" id="UP000663671">
    <property type="component" value="Chromosome 1"/>
</dbReference>
<dbReference type="OrthoDB" id="2142213at2759"/>
<sequence>MLGRLPPSARGAISDLLHVKLGPNRRLRFVTGHTAVFGGSPSSIEGFKMMMTSIWTGSEIPLDLFAKAIAADSCVADERAAKGLETGEYKAAFEGGLIVAAYLKLVKSPPLDAGCMSYPEPCWEASRINSASGNRVGPLCAVDNLDVYDVTYSDCPDQDPWPICHCRNARMSLDETVAKFGRLPAGLRSYVRSYLALDGDDDSGVVRYLHTDFFVSFGFPQDSGFMYWASVIVGDDFWQNQTFIDAVSKDTCWTTNLILSQGTGV</sequence>
<dbReference type="VEuPathDB" id="FungiDB:I7I51_00369"/>
<accession>A0A8A1MFI3</accession>
<evidence type="ECO:0000313" key="2">
    <source>
        <dbReference type="Proteomes" id="UP000663671"/>
    </source>
</evidence>